<reference evidence="2 3" key="1">
    <citation type="submission" date="2016-08" db="EMBL/GenBank/DDBJ databases">
        <title>A Parts List for Fungal Cellulosomes Revealed by Comparative Genomics.</title>
        <authorList>
            <consortium name="DOE Joint Genome Institute"/>
            <person name="Haitjema C.H."/>
            <person name="Gilmore S.P."/>
            <person name="Henske J.K."/>
            <person name="Solomon K.V."/>
            <person name="De Groot R."/>
            <person name="Kuo A."/>
            <person name="Mondo S.J."/>
            <person name="Salamov A.A."/>
            <person name="Labutti K."/>
            <person name="Zhao Z."/>
            <person name="Chiniquy J."/>
            <person name="Barry K."/>
            <person name="Brewer H.M."/>
            <person name="Purvine S.O."/>
            <person name="Wright A.T."/>
            <person name="Boxma B."/>
            <person name="Van Alen T."/>
            <person name="Hackstein J.H."/>
            <person name="Baker S.E."/>
            <person name="Grigoriev I.V."/>
            <person name="O'Malley M.A."/>
        </authorList>
    </citation>
    <scope>NUCLEOTIDE SEQUENCE [LARGE SCALE GENOMIC DNA]</scope>
    <source>
        <strain evidence="2 3">G1</strain>
    </source>
</reference>
<evidence type="ECO:0000313" key="3">
    <source>
        <dbReference type="Proteomes" id="UP000193920"/>
    </source>
</evidence>
<dbReference type="EMBL" id="MCOG01000050">
    <property type="protein sequence ID" value="ORY66763.1"/>
    <property type="molecule type" value="Genomic_DNA"/>
</dbReference>
<feature type="domain" description="RGS" evidence="1">
    <location>
        <begin position="42"/>
        <end position="198"/>
    </location>
</feature>
<dbReference type="OrthoDB" id="2140178at2759"/>
<evidence type="ECO:0000259" key="1">
    <source>
        <dbReference type="PROSITE" id="PS50132"/>
    </source>
</evidence>
<dbReference type="SUPFAM" id="SSF48097">
    <property type="entry name" value="Regulator of G-protein signaling, RGS"/>
    <property type="match status" value="1"/>
</dbReference>
<keyword evidence="3" id="KW-1185">Reference proteome</keyword>
<dbReference type="PROSITE" id="PS50132">
    <property type="entry name" value="RGS"/>
    <property type="match status" value="1"/>
</dbReference>
<protein>
    <submittedName>
        <fullName evidence="2">Regulator of G protein signaling superfamily</fullName>
    </submittedName>
</protein>
<organism evidence="2 3">
    <name type="scientific">Neocallimastix californiae</name>
    <dbReference type="NCBI Taxonomy" id="1754190"/>
    <lineage>
        <taxon>Eukaryota</taxon>
        <taxon>Fungi</taxon>
        <taxon>Fungi incertae sedis</taxon>
        <taxon>Chytridiomycota</taxon>
        <taxon>Chytridiomycota incertae sedis</taxon>
        <taxon>Neocallimastigomycetes</taxon>
        <taxon>Neocallimastigales</taxon>
        <taxon>Neocallimastigaceae</taxon>
        <taxon>Neocallimastix</taxon>
    </lineage>
</organism>
<dbReference type="Pfam" id="PF00615">
    <property type="entry name" value="RGS"/>
    <property type="match status" value="1"/>
</dbReference>
<dbReference type="Proteomes" id="UP000193920">
    <property type="component" value="Unassembled WGS sequence"/>
</dbReference>
<dbReference type="SMART" id="SM00315">
    <property type="entry name" value="RGS"/>
    <property type="match status" value="1"/>
</dbReference>
<dbReference type="InterPro" id="IPR016137">
    <property type="entry name" value="RGS"/>
</dbReference>
<accession>A0A1Y2E5B3</accession>
<dbReference type="InterPro" id="IPR044926">
    <property type="entry name" value="RGS_subdomain_2"/>
</dbReference>
<dbReference type="Gene3D" id="1.10.167.10">
    <property type="entry name" value="Regulator of G-protein Signalling 4, domain 2"/>
    <property type="match status" value="1"/>
</dbReference>
<dbReference type="AlphaFoldDB" id="A0A1Y2E5B3"/>
<dbReference type="InterPro" id="IPR036305">
    <property type="entry name" value="RGS_sf"/>
</dbReference>
<proteinExistence type="predicted"/>
<evidence type="ECO:0000313" key="2">
    <source>
        <dbReference type="EMBL" id="ORY66763.1"/>
    </source>
</evidence>
<dbReference type="PANTHER" id="PTHR10845:SF192">
    <property type="entry name" value="DOUBLE HIT, ISOFORM B"/>
    <property type="match status" value="1"/>
</dbReference>
<sequence>MLHEKYRRHSVANIKVPNEVNEMEISTFEKVLNPNTDIYREFKRFLVGEVCIENLLFYETMIDILIKCQKKIISDNTWNLKNLIENPEKEYTAINISFNSSNKQSPENGSNEIPYYEKLYSSASITESPEIKTYLHNIFEKFIPEGSEYQLNLTSDLVKTLEQKINNENQIDILLFKPALKEVYELLRWTNYPRFLQTRKEN</sequence>
<dbReference type="PANTHER" id="PTHR10845">
    <property type="entry name" value="REGULATOR OF G PROTEIN SIGNALING"/>
    <property type="match status" value="1"/>
</dbReference>
<comment type="caution">
    <text evidence="2">The sequence shown here is derived from an EMBL/GenBank/DDBJ whole genome shotgun (WGS) entry which is preliminary data.</text>
</comment>
<name>A0A1Y2E5B3_9FUNG</name>
<gene>
    <name evidence="2" type="ORF">LY90DRAFT_700649</name>
</gene>